<dbReference type="Proteomes" id="UP000499080">
    <property type="component" value="Unassembled WGS sequence"/>
</dbReference>
<evidence type="ECO:0000313" key="1">
    <source>
        <dbReference type="EMBL" id="GBN23874.1"/>
    </source>
</evidence>
<gene>
    <name evidence="1" type="ORF">AVEN_105891_1</name>
</gene>
<organism evidence="1 2">
    <name type="scientific">Araneus ventricosus</name>
    <name type="common">Orbweaver spider</name>
    <name type="synonym">Epeira ventricosa</name>
    <dbReference type="NCBI Taxonomy" id="182803"/>
    <lineage>
        <taxon>Eukaryota</taxon>
        <taxon>Metazoa</taxon>
        <taxon>Ecdysozoa</taxon>
        <taxon>Arthropoda</taxon>
        <taxon>Chelicerata</taxon>
        <taxon>Arachnida</taxon>
        <taxon>Araneae</taxon>
        <taxon>Araneomorphae</taxon>
        <taxon>Entelegynae</taxon>
        <taxon>Araneoidea</taxon>
        <taxon>Araneidae</taxon>
        <taxon>Araneus</taxon>
    </lineage>
</organism>
<evidence type="ECO:0000313" key="2">
    <source>
        <dbReference type="Proteomes" id="UP000499080"/>
    </source>
</evidence>
<comment type="caution">
    <text evidence="1">The sequence shown here is derived from an EMBL/GenBank/DDBJ whole genome shotgun (WGS) entry which is preliminary data.</text>
</comment>
<name>A0A4Y2MBJ6_ARAVE</name>
<dbReference type="AlphaFoldDB" id="A0A4Y2MBJ6"/>
<sequence>MVPVASNTSIANLMVPSRESNTLIVALGQVANEYLDRCTQWCQPQSNTRSLHLHGAKSQSNTRSLRCYCKSPKQLPRIAAPSMVLSPQSIIPRYAALQVRSRQRHRSIAALMCSCQAIPDR</sequence>
<keyword evidence="2" id="KW-1185">Reference proteome</keyword>
<dbReference type="EMBL" id="BGPR01007050">
    <property type="protein sequence ID" value="GBN23874.1"/>
    <property type="molecule type" value="Genomic_DNA"/>
</dbReference>
<proteinExistence type="predicted"/>
<accession>A0A4Y2MBJ6</accession>
<reference evidence="1 2" key="1">
    <citation type="journal article" date="2019" name="Sci. Rep.">
        <title>Orb-weaving spider Araneus ventricosus genome elucidates the spidroin gene catalogue.</title>
        <authorList>
            <person name="Kono N."/>
            <person name="Nakamura H."/>
            <person name="Ohtoshi R."/>
            <person name="Moran D.A.P."/>
            <person name="Shinohara A."/>
            <person name="Yoshida Y."/>
            <person name="Fujiwara M."/>
            <person name="Mori M."/>
            <person name="Tomita M."/>
            <person name="Arakawa K."/>
        </authorList>
    </citation>
    <scope>NUCLEOTIDE SEQUENCE [LARGE SCALE GENOMIC DNA]</scope>
</reference>
<protein>
    <submittedName>
        <fullName evidence="1">Uncharacterized protein</fullName>
    </submittedName>
</protein>